<dbReference type="SUPFAM" id="SSF46785">
    <property type="entry name" value="Winged helix' DNA-binding domain"/>
    <property type="match status" value="1"/>
</dbReference>
<dbReference type="SUPFAM" id="SSF53067">
    <property type="entry name" value="Actin-like ATPase domain"/>
    <property type="match status" value="1"/>
</dbReference>
<dbReference type="Proteomes" id="UP001148313">
    <property type="component" value="Unassembled WGS sequence"/>
</dbReference>
<gene>
    <name evidence="2" type="ORF">OOZ53_02775</name>
</gene>
<dbReference type="Gene3D" id="3.30.420.40">
    <property type="match status" value="2"/>
</dbReference>
<accession>A0ABT4VJF1</accession>
<dbReference type="Pfam" id="PF13412">
    <property type="entry name" value="HTH_24"/>
    <property type="match status" value="1"/>
</dbReference>
<protein>
    <submittedName>
        <fullName evidence="2">ROK family transcriptional regulator</fullName>
    </submittedName>
</protein>
<evidence type="ECO:0000256" key="1">
    <source>
        <dbReference type="SAM" id="MobiDB-lite"/>
    </source>
</evidence>
<proteinExistence type="predicted"/>
<comment type="caution">
    <text evidence="2">The sequence shown here is derived from an EMBL/GenBank/DDBJ whole genome shotgun (WGS) entry which is preliminary data.</text>
</comment>
<evidence type="ECO:0000313" key="2">
    <source>
        <dbReference type="EMBL" id="MDA4844252.1"/>
    </source>
</evidence>
<organism evidence="2 3">
    <name type="scientific">Hoeflea poritis</name>
    <dbReference type="NCBI Taxonomy" id="2993659"/>
    <lineage>
        <taxon>Bacteria</taxon>
        <taxon>Pseudomonadati</taxon>
        <taxon>Pseudomonadota</taxon>
        <taxon>Alphaproteobacteria</taxon>
        <taxon>Hyphomicrobiales</taxon>
        <taxon>Rhizobiaceae</taxon>
        <taxon>Hoeflea</taxon>
    </lineage>
</organism>
<name>A0ABT4VJF1_9HYPH</name>
<feature type="region of interest" description="Disordered" evidence="1">
    <location>
        <begin position="1"/>
        <end position="28"/>
    </location>
</feature>
<dbReference type="CDD" id="cd23763">
    <property type="entry name" value="ASKHA_ATPase_ROK"/>
    <property type="match status" value="1"/>
</dbReference>
<dbReference type="Pfam" id="PF00480">
    <property type="entry name" value="ROK"/>
    <property type="match status" value="1"/>
</dbReference>
<reference evidence="2" key="1">
    <citation type="submission" date="2022-11" db="EMBL/GenBank/DDBJ databases">
        <title>Hoeflea poritis sp. nov., isolated from scleractinian coral Porites lutea.</title>
        <authorList>
            <person name="Zhang G."/>
            <person name="Wei Q."/>
            <person name="Cai L."/>
        </authorList>
    </citation>
    <scope>NUCLEOTIDE SEQUENCE</scope>
    <source>
        <strain evidence="2">E7-10</strain>
    </source>
</reference>
<dbReference type="RefSeq" id="WP_271087838.1">
    <property type="nucleotide sequence ID" value="NZ_JAPJZH010000001.1"/>
</dbReference>
<dbReference type="Gene3D" id="1.10.10.10">
    <property type="entry name" value="Winged helix-like DNA-binding domain superfamily/Winged helix DNA-binding domain"/>
    <property type="match status" value="1"/>
</dbReference>
<dbReference type="PANTHER" id="PTHR18964">
    <property type="entry name" value="ROK (REPRESSOR, ORF, KINASE) FAMILY"/>
    <property type="match status" value="1"/>
</dbReference>
<dbReference type="InterPro" id="IPR000600">
    <property type="entry name" value="ROK"/>
</dbReference>
<dbReference type="EMBL" id="JAPJZH010000001">
    <property type="protein sequence ID" value="MDA4844252.1"/>
    <property type="molecule type" value="Genomic_DNA"/>
</dbReference>
<keyword evidence="3" id="KW-1185">Reference proteome</keyword>
<evidence type="ECO:0000313" key="3">
    <source>
        <dbReference type="Proteomes" id="UP001148313"/>
    </source>
</evidence>
<dbReference type="InterPro" id="IPR036390">
    <property type="entry name" value="WH_DNA-bd_sf"/>
</dbReference>
<sequence length="408" mass="44650">MQPDSAARDDAPRIKDPSGGSNQTRVRAHNERLVMSLVRRHGSLAKAEIARRTGLSPQTVSVIMRALEKDSLLIRGDPVRGRVGQPSIPMALNPDAVFSVGLKIGRRSADLVLMDFVGGVRRQLRETFAYPLPDQIMQFAESGLEGFRAELDEAARNRITGIGIASPFELWNWLDQVGAPSDEMDAWREFDFAEAFARVTDLPVIVQNDATAACGAELVFGRGREFADFAYFYVGSFIGGGLVLNHAVFTGRTGNAGAFGPIPVPGPDGRPRQLLNQASIFVLENRLKEAGLDPSPLWLNPDDWPDFGDILSEWIIETARNIAIAALAIAAIIDTEAVLIDGGFPEDVRKRLVEAVRSEFEKLDRQGIQEPRIVEAEVGAEARVIGGASLPIFNRFMIDQNVLIKEPV</sequence>
<dbReference type="PANTHER" id="PTHR18964:SF169">
    <property type="entry name" value="N-ACETYLMANNOSAMINE KINASE"/>
    <property type="match status" value="1"/>
</dbReference>
<feature type="compositionally biased region" description="Basic and acidic residues" evidence="1">
    <location>
        <begin position="1"/>
        <end position="16"/>
    </location>
</feature>
<dbReference type="InterPro" id="IPR036388">
    <property type="entry name" value="WH-like_DNA-bd_sf"/>
</dbReference>
<dbReference type="InterPro" id="IPR043129">
    <property type="entry name" value="ATPase_NBD"/>
</dbReference>